<proteinExistence type="predicted"/>
<dbReference type="SUPFAM" id="SSF49785">
    <property type="entry name" value="Galactose-binding domain-like"/>
    <property type="match status" value="1"/>
</dbReference>
<keyword evidence="4" id="KW-1185">Reference proteome</keyword>
<gene>
    <name evidence="3" type="ORF">GWK08_13945</name>
</gene>
<dbReference type="InterPro" id="IPR045619">
    <property type="entry name" value="DUF6443"/>
</dbReference>
<dbReference type="Proteomes" id="UP000468581">
    <property type="component" value="Unassembled WGS sequence"/>
</dbReference>
<sequence length="1791" mass="200248">MSIKKYVLVVVLNFMCLTAFTQEEIPLNSLIEDFPAEDCPYVNSAPSVTNHCGYTQLSWSAVPPFNVSWYWQSTPNGTSTANSSTTINRTSGTVYYIRAKNYNTNCWGNSRAVNYTVNASPAIPPLPTVANGCGSVRITRDTPPSGQTWYWQSSATGTSTANSSSSILRAGGTVAYLRAKSNSGNCWGPTRTIRYSVPRVPSMPETVSINRSCGRTTLSRSNPPHGITWYWQSSANGTSRANSGTTITRTSGTVYYLRARNNSSGCWSAARRVNYSIIPTPVIPSMPTITNNCGSTVLRRRTPPSGQTWYWQSSANGTSRANSGASITRTSGSVYYLRARNNSNGCWGPSLAVSYTIDEVPPAPRNIRVTDGCNNVILTAGLPPAGESWYWQDSPAGTSTSISTLSIIRTTGSIYYIRSKSNNSGCWSTATEINYTVPRPVSWYADTDGDGFGDDSEMISSCNQPEGYVNNNRDRCPDTYGLYNGCEYIPVVLSSNRNYIYTRTPQVAMSVIDSTTIKNNTDLIEEVVYMDGLGRPEQQIALKQSPDKKDIITPVFYDSLGRQPKTHLPYKATGTIGNYRTNDQELAVQNYYNVHYPADFSEVAIEDINAYSEILFEASPLNRPLKQAAPGKAWKLDSGHEIEFAYQANSANDSVRLFRVGFTDNNTAAPYLISSSSYYSPAVLYKTITRDENHPGGETKNHTTEEFKDKQDRVILKRSYNYSSPSGGGREGVYDTYYVYDDFNNLTYSIPPGVDISDGVSTTELNELCYQYKYDHRNRMIGKKVPGKGWEDIVYNKLDQPILTQDANIRTQNKWIFSKYDAFGRLAYSGMYNSNKIRDSLQVAADAVSDQYELKTTTADTLAATPVYYSNHAYPVDNLQEIFTINYYDNYLFNRDSLLVPSDSIYGQAMVASVRGLATGSKIRVLGSDTWITTITIYDKKGRPIYTASKNNELHTTDITETKLDFTGRALETRSTHTKGSNDSIVIVEKFSYDHVGRLKKHTHKIGEQEEELIAENTYDNLGQLIQKKVGGLSSPSGGGAEGGGGLQTVDYAYNIRGWLKAINDTDAIGDDLFAFKLHYNDPVSGAALYNGNISQTRWKTKNTDQSLKSYSYTYDALNRIKTATDNTGRYSLQSIDYDKNGNILSLNRRGHLVETPDPDILSDWGIMDSLSYNYDNGNKLLKVRDNGNNTYGFKDGSNTNNDYEYDLNGNLKLDRNKGIDSIAYNYLNLPEMIVKANDTIFYVYDASGMKLKKTVREGGSLTTTEYAGNYIYKNNNLEFIHTPEGYIEPGVTSSALSADRQGVQTYDYIYQYKDHLGNIRLSYQDNPTVLANDTFESETHGWLGSSATITPENGRLKVSVRDRWRGAQKFLDVEVGDTINYRLELDKATTGRLLLVLFEHDQDLIKLKTTVVNYDANGILSGEYIITHGSKLRIKIEKTDGGDLGVQTHYYLDNVRVTKKNIQIREENNYYPFGLKHRGYNNLISGRDHKFGYNGKELDEELELNWSDFGARRHLQELGRWMSIDPLADEYDSYSPFNSMMNNPINFIDPDGMAARWIPRVLEDGTVVYIAEAGDSAETLSSQYNISQDEAEAITGTEGNTKIKKGTQISGQTVKDATGSEVLKLNLKSELATEQRQFEQILFAFDHSKTKPSEGDLFRTNFITDPENYFRNTTGVGSLSGTASVDLGDRNVKVTYDFPLYRQGTLESNPGVFLWVNNFNMTHQRGIKSPSLRPFGANTEGFIGETLNPNTRRRGPYDGNWNINVHSSNYNAIKKRIRKKFPINISYFKN</sequence>
<dbReference type="InterPro" id="IPR022385">
    <property type="entry name" value="Rhs_assc_core"/>
</dbReference>
<accession>A0A6P0UPW7</accession>
<organism evidence="3 4">
    <name type="scientific">Leptobacterium flavescens</name>
    <dbReference type="NCBI Taxonomy" id="472055"/>
    <lineage>
        <taxon>Bacteria</taxon>
        <taxon>Pseudomonadati</taxon>
        <taxon>Bacteroidota</taxon>
        <taxon>Flavobacteriia</taxon>
        <taxon>Flavobacteriales</taxon>
        <taxon>Flavobacteriaceae</taxon>
        <taxon>Leptobacterium</taxon>
    </lineage>
</organism>
<evidence type="ECO:0000256" key="1">
    <source>
        <dbReference type="SAM" id="SignalP"/>
    </source>
</evidence>
<dbReference type="RefSeq" id="WP_163607838.1">
    <property type="nucleotide sequence ID" value="NZ_JAABOO010000003.1"/>
</dbReference>
<feature type="domain" description="DUF6443" evidence="2">
    <location>
        <begin position="502"/>
        <end position="647"/>
    </location>
</feature>
<name>A0A6P0UPW7_9FLAO</name>
<protein>
    <recommendedName>
        <fullName evidence="2">DUF6443 domain-containing protein</fullName>
    </recommendedName>
</protein>
<keyword evidence="1" id="KW-0732">Signal</keyword>
<reference evidence="3 4" key="1">
    <citation type="submission" date="2020-01" db="EMBL/GenBank/DDBJ databases">
        <title>Leptobacterium flavescens.</title>
        <authorList>
            <person name="Wang G."/>
        </authorList>
    </citation>
    <scope>NUCLEOTIDE SEQUENCE [LARGE SCALE GENOMIC DNA]</scope>
    <source>
        <strain evidence="3 4">KCTC 22160</strain>
    </source>
</reference>
<feature type="signal peptide" evidence="1">
    <location>
        <begin position="1"/>
        <end position="21"/>
    </location>
</feature>
<dbReference type="EMBL" id="JAABOO010000003">
    <property type="protein sequence ID" value="NER14552.1"/>
    <property type="molecule type" value="Genomic_DNA"/>
</dbReference>
<feature type="chain" id="PRO_5026775912" description="DUF6443 domain-containing protein" evidence="1">
    <location>
        <begin position="22"/>
        <end position="1791"/>
    </location>
</feature>
<dbReference type="Gene3D" id="2.180.10.10">
    <property type="entry name" value="RHS repeat-associated core"/>
    <property type="match status" value="2"/>
</dbReference>
<dbReference type="Pfam" id="PF20041">
    <property type="entry name" value="DUF6443"/>
    <property type="match status" value="1"/>
</dbReference>
<evidence type="ECO:0000259" key="2">
    <source>
        <dbReference type="Pfam" id="PF20041"/>
    </source>
</evidence>
<dbReference type="NCBIfam" id="TIGR03696">
    <property type="entry name" value="Rhs_assc_core"/>
    <property type="match status" value="1"/>
</dbReference>
<evidence type="ECO:0000313" key="4">
    <source>
        <dbReference type="Proteomes" id="UP000468581"/>
    </source>
</evidence>
<comment type="caution">
    <text evidence="3">The sequence shown here is derived from an EMBL/GenBank/DDBJ whole genome shotgun (WGS) entry which is preliminary data.</text>
</comment>
<dbReference type="InterPro" id="IPR008979">
    <property type="entry name" value="Galactose-bd-like_sf"/>
</dbReference>
<evidence type="ECO:0000313" key="3">
    <source>
        <dbReference type="EMBL" id="NER14552.1"/>
    </source>
</evidence>